<proteinExistence type="predicted"/>
<keyword evidence="1" id="KW-0175">Coiled coil</keyword>
<reference evidence="3" key="1">
    <citation type="journal article" date="2019" name="Int. J. Syst. Evol. Microbiol.">
        <title>The Global Catalogue of Microorganisms (GCM) 10K type strain sequencing project: providing services to taxonomists for standard genome sequencing and annotation.</title>
        <authorList>
            <consortium name="The Broad Institute Genomics Platform"/>
            <consortium name="The Broad Institute Genome Sequencing Center for Infectious Disease"/>
            <person name="Wu L."/>
            <person name="Ma J."/>
        </authorList>
    </citation>
    <scope>NUCLEOTIDE SEQUENCE [LARGE SCALE GENOMIC DNA]</scope>
    <source>
        <strain evidence="3">JCM 16981</strain>
    </source>
</reference>
<evidence type="ECO:0000313" key="2">
    <source>
        <dbReference type="EMBL" id="GAA3724044.1"/>
    </source>
</evidence>
<dbReference type="EMBL" id="BAABCK010000022">
    <property type="protein sequence ID" value="GAA3724044.1"/>
    <property type="molecule type" value="Genomic_DNA"/>
</dbReference>
<dbReference type="PROSITE" id="PS51257">
    <property type="entry name" value="PROKAR_LIPOPROTEIN"/>
    <property type="match status" value="1"/>
</dbReference>
<sequence>MKNLFPVLILLLLTACSQPDQESLDALYEAFDRNHDELKTEFEEMYKESSETSDREEQLKIIYDEMLPKIEDFRRTIHNHTVTGHEHEKFKEDILTYIDSLETLVKLHGEFNRTFINYNPLGEDEFKGEIEEIMSEIEAQEKQLDERYENINETYEALSSSSS</sequence>
<name>A0ABP7ETL3_9STAP</name>
<comment type="caution">
    <text evidence="2">The sequence shown here is derived from an EMBL/GenBank/DDBJ whole genome shotgun (WGS) entry which is preliminary data.</text>
</comment>
<dbReference type="Proteomes" id="UP001500920">
    <property type="component" value="Unassembled WGS sequence"/>
</dbReference>
<gene>
    <name evidence="2" type="ORF">GCM10022378_12610</name>
</gene>
<accession>A0ABP7ETL3</accession>
<evidence type="ECO:0000256" key="1">
    <source>
        <dbReference type="SAM" id="Coils"/>
    </source>
</evidence>
<feature type="coiled-coil region" evidence="1">
    <location>
        <begin position="123"/>
        <end position="161"/>
    </location>
</feature>
<keyword evidence="3" id="KW-1185">Reference proteome</keyword>
<organism evidence="2 3">
    <name type="scientific">Salinicoccus jeotgali</name>
    <dbReference type="NCBI Taxonomy" id="381634"/>
    <lineage>
        <taxon>Bacteria</taxon>
        <taxon>Bacillati</taxon>
        <taxon>Bacillota</taxon>
        <taxon>Bacilli</taxon>
        <taxon>Bacillales</taxon>
        <taxon>Staphylococcaceae</taxon>
        <taxon>Salinicoccus</taxon>
    </lineage>
</organism>
<evidence type="ECO:0000313" key="3">
    <source>
        <dbReference type="Proteomes" id="UP001500920"/>
    </source>
</evidence>
<protein>
    <recommendedName>
        <fullName evidence="4">Lipoprotein</fullName>
    </recommendedName>
</protein>
<evidence type="ECO:0008006" key="4">
    <source>
        <dbReference type="Google" id="ProtNLM"/>
    </source>
</evidence>
<dbReference type="RefSeq" id="WP_344702593.1">
    <property type="nucleotide sequence ID" value="NZ_BAABCK010000022.1"/>
</dbReference>